<evidence type="ECO:0000256" key="2">
    <source>
        <dbReference type="ARBA" id="ARBA00022723"/>
    </source>
</evidence>
<dbReference type="InterPro" id="IPR046349">
    <property type="entry name" value="C1-like_sf"/>
</dbReference>
<dbReference type="GO" id="GO:0005509">
    <property type="term" value="F:calcium ion binding"/>
    <property type="evidence" value="ECO:0007669"/>
    <property type="project" value="InterPro"/>
</dbReference>
<feature type="compositionally biased region" description="Polar residues" evidence="6">
    <location>
        <begin position="716"/>
        <end position="725"/>
    </location>
</feature>
<evidence type="ECO:0000313" key="11">
    <source>
        <dbReference type="Proteomes" id="UP001201812"/>
    </source>
</evidence>
<name>A0AAD4MLE1_9BILA</name>
<dbReference type="CDD" id="cd20808">
    <property type="entry name" value="C1_RASGRP"/>
    <property type="match status" value="1"/>
</dbReference>
<dbReference type="Pfam" id="PF00130">
    <property type="entry name" value="C1_1"/>
    <property type="match status" value="1"/>
</dbReference>
<dbReference type="PROSITE" id="PS00018">
    <property type="entry name" value="EF_HAND_1"/>
    <property type="match status" value="2"/>
</dbReference>
<accession>A0AAD4MLE1</accession>
<dbReference type="InterPro" id="IPR036964">
    <property type="entry name" value="RASGEF_cat_dom_sf"/>
</dbReference>
<evidence type="ECO:0000256" key="1">
    <source>
        <dbReference type="ARBA" id="ARBA00022658"/>
    </source>
</evidence>
<comment type="caution">
    <text evidence="10">The sequence shown here is derived from an EMBL/GenBank/DDBJ whole genome shotgun (WGS) entry which is preliminary data.</text>
</comment>
<gene>
    <name evidence="10" type="ORF">DdX_20097</name>
</gene>
<keyword evidence="4" id="KW-0106">Calcium</keyword>
<dbReference type="InterPro" id="IPR018247">
    <property type="entry name" value="EF_Hand_1_Ca_BS"/>
</dbReference>
<dbReference type="InterPro" id="IPR008937">
    <property type="entry name" value="Ras-like_GEF"/>
</dbReference>
<feature type="region of interest" description="Disordered" evidence="6">
    <location>
        <begin position="634"/>
        <end position="660"/>
    </location>
</feature>
<dbReference type="GO" id="GO:0005085">
    <property type="term" value="F:guanyl-nucleotide exchange factor activity"/>
    <property type="evidence" value="ECO:0007669"/>
    <property type="project" value="UniProtKB-KW"/>
</dbReference>
<dbReference type="PRINTS" id="PR00008">
    <property type="entry name" value="DAGPEDOMAIN"/>
</dbReference>
<evidence type="ECO:0000259" key="9">
    <source>
        <dbReference type="PROSITE" id="PS50222"/>
    </source>
</evidence>
<dbReference type="SUPFAM" id="SSF48366">
    <property type="entry name" value="Ras GEF"/>
    <property type="match status" value="1"/>
</dbReference>
<dbReference type="EMBL" id="JAKKPZ010000506">
    <property type="protein sequence ID" value="KAI1694472.1"/>
    <property type="molecule type" value="Genomic_DNA"/>
</dbReference>
<dbReference type="InterPro" id="IPR001895">
    <property type="entry name" value="RASGEF_cat_dom"/>
</dbReference>
<dbReference type="SMART" id="SM00147">
    <property type="entry name" value="RasGEF"/>
    <property type="match status" value="1"/>
</dbReference>
<dbReference type="InterPro" id="IPR002048">
    <property type="entry name" value="EF_hand_dom"/>
</dbReference>
<keyword evidence="2" id="KW-0479">Metal-binding</keyword>
<feature type="domain" description="Ras-GEF" evidence="7">
    <location>
        <begin position="152"/>
        <end position="365"/>
    </location>
</feature>
<dbReference type="Proteomes" id="UP001201812">
    <property type="component" value="Unassembled WGS sequence"/>
</dbReference>
<dbReference type="SUPFAM" id="SSF47473">
    <property type="entry name" value="EF-hand"/>
    <property type="match status" value="1"/>
</dbReference>
<dbReference type="CDD" id="cd00155">
    <property type="entry name" value="RasGEF"/>
    <property type="match status" value="1"/>
</dbReference>
<dbReference type="SMART" id="SM00054">
    <property type="entry name" value="EFh"/>
    <property type="match status" value="2"/>
</dbReference>
<organism evidence="10 11">
    <name type="scientific">Ditylenchus destructor</name>
    <dbReference type="NCBI Taxonomy" id="166010"/>
    <lineage>
        <taxon>Eukaryota</taxon>
        <taxon>Metazoa</taxon>
        <taxon>Ecdysozoa</taxon>
        <taxon>Nematoda</taxon>
        <taxon>Chromadorea</taxon>
        <taxon>Rhabditida</taxon>
        <taxon>Tylenchina</taxon>
        <taxon>Tylenchomorpha</taxon>
        <taxon>Sphaerularioidea</taxon>
        <taxon>Anguinidae</taxon>
        <taxon>Anguininae</taxon>
        <taxon>Ditylenchus</taxon>
    </lineage>
</organism>
<dbReference type="Pfam" id="PF00617">
    <property type="entry name" value="RasGEF"/>
    <property type="match status" value="1"/>
</dbReference>
<dbReference type="PROSITE" id="PS00479">
    <property type="entry name" value="ZF_DAG_PE_1"/>
    <property type="match status" value="1"/>
</dbReference>
<dbReference type="InterPro" id="IPR002219">
    <property type="entry name" value="PKC_DAG/PE"/>
</dbReference>
<evidence type="ECO:0000256" key="5">
    <source>
        <dbReference type="PROSITE-ProRule" id="PRU00168"/>
    </source>
</evidence>
<feature type="domain" description="EF-hand" evidence="9">
    <location>
        <begin position="400"/>
        <end position="435"/>
    </location>
</feature>
<dbReference type="PROSITE" id="PS50222">
    <property type="entry name" value="EF_HAND_2"/>
    <property type="match status" value="2"/>
</dbReference>
<keyword evidence="11" id="KW-1185">Reference proteome</keyword>
<evidence type="ECO:0000256" key="4">
    <source>
        <dbReference type="ARBA" id="ARBA00022837"/>
    </source>
</evidence>
<evidence type="ECO:0000259" key="7">
    <source>
        <dbReference type="PROSITE" id="PS50009"/>
    </source>
</evidence>
<dbReference type="InterPro" id="IPR011992">
    <property type="entry name" value="EF-hand-dom_pair"/>
</dbReference>
<dbReference type="Gene3D" id="1.10.840.10">
    <property type="entry name" value="Ras guanine-nucleotide exchange factors catalytic domain"/>
    <property type="match status" value="1"/>
</dbReference>
<dbReference type="GO" id="GO:0007265">
    <property type="term" value="P:Ras protein signal transduction"/>
    <property type="evidence" value="ECO:0007669"/>
    <property type="project" value="TreeGrafter"/>
</dbReference>
<dbReference type="Gene3D" id="3.30.60.20">
    <property type="match status" value="1"/>
</dbReference>
<evidence type="ECO:0000256" key="6">
    <source>
        <dbReference type="SAM" id="MobiDB-lite"/>
    </source>
</evidence>
<reference evidence="10" key="1">
    <citation type="submission" date="2022-01" db="EMBL/GenBank/DDBJ databases">
        <title>Genome Sequence Resource for Two Populations of Ditylenchus destructor, the Migratory Endoparasitic Phytonematode.</title>
        <authorList>
            <person name="Zhang H."/>
            <person name="Lin R."/>
            <person name="Xie B."/>
        </authorList>
    </citation>
    <scope>NUCLEOTIDE SEQUENCE</scope>
    <source>
        <strain evidence="10">BazhouSP</strain>
    </source>
</reference>
<dbReference type="PANTHER" id="PTHR23113:SF252">
    <property type="entry name" value="RAS GUANYL-RELEASING PROTEIN 3"/>
    <property type="match status" value="1"/>
</dbReference>
<evidence type="ECO:0000259" key="8">
    <source>
        <dbReference type="PROSITE" id="PS50081"/>
    </source>
</evidence>
<dbReference type="CDD" id="cd00051">
    <property type="entry name" value="EFh"/>
    <property type="match status" value="1"/>
</dbReference>
<dbReference type="InterPro" id="IPR020454">
    <property type="entry name" value="DAG/PE-bd"/>
</dbReference>
<dbReference type="SMART" id="SM00109">
    <property type="entry name" value="C1"/>
    <property type="match status" value="1"/>
</dbReference>
<dbReference type="PROSITE" id="PS50009">
    <property type="entry name" value="RASGEF_CAT"/>
    <property type="match status" value="1"/>
</dbReference>
<keyword evidence="1 5" id="KW-0344">Guanine-nucleotide releasing factor</keyword>
<feature type="domain" description="EF-hand" evidence="9">
    <location>
        <begin position="438"/>
        <end position="464"/>
    </location>
</feature>
<feature type="region of interest" description="Disordered" evidence="6">
    <location>
        <begin position="674"/>
        <end position="761"/>
    </location>
</feature>
<dbReference type="PANTHER" id="PTHR23113">
    <property type="entry name" value="GUANINE NUCLEOTIDE EXCHANGE FACTOR"/>
    <property type="match status" value="1"/>
</dbReference>
<evidence type="ECO:0000313" key="10">
    <source>
        <dbReference type="EMBL" id="KAI1694472.1"/>
    </source>
</evidence>
<keyword evidence="3" id="KW-0862">Zinc</keyword>
<dbReference type="Gene3D" id="1.10.238.10">
    <property type="entry name" value="EF-hand"/>
    <property type="match status" value="1"/>
</dbReference>
<dbReference type="Gene3D" id="1.20.870.10">
    <property type="entry name" value="Son of sevenless (SoS) protein Chain: S domain 1"/>
    <property type="match status" value="1"/>
</dbReference>
<feature type="compositionally biased region" description="Polar residues" evidence="6">
    <location>
        <begin position="551"/>
        <end position="568"/>
    </location>
</feature>
<sequence>MNFPSCSTASDDELNVFTLVRRCCECFDEHGEITSEDLPHCLLLVGEYLMENVELMAQFVALYQDEGNEFDHRVCAAVGYWIRHFPMHFDANSQLCALVDRLKKMAIKDGRINETLINDLDLSSVPSYAWMRNVSVRNPVSRHVSLSFEQWSPEDLSNAISHVDYRVLSRVTIPEIKRYIRLNKLSQTPVLERSIAVFNSLSCWVQCMILSKPTAKERADIMTKFVNVGKHLRRQYNFNTLMAVIGGVTHSNISRLLKTHALLEEDVKKELTELTQLLSNSNNFANYRKALQEVRVRFKIPIMGIHLKDLIAWHGAGLDFEKTRRISERKLYQLGNLLGHFLGVSFDISYNENDIYDLSLKREPRTLLNFPSAVHSKPVVFADWASGVLPAPDPETINKHITAMVDAVFKHYDNDRDNYISKSEFEQIAGNFPFLDSFVAIDMDRDGQISKSEMTAYFLNLNKQLAEFRRGFKHNFVETTFLTPATCAHCKKLLWGLIRQGFKCKDCGLVVHEACKDVAVVECRLKNSATQNGTTAGTTIAAGFTDWLSSPRSNGAKTSHNNKTTPIPSSGRKPIHIAYRNKSRTVSTVSESPTPSPELPAVSTDTSDAEAGFGILSSANNTLRSSFHRFIRSAKSRTSSDPNECMGVPSSHINSNVQNPPLEHQASLASEEVFEEDNSADNSSARNGASELPKQFSLTSRSKGEPPPFGDHKKLTATTPITSSRFYIPSPILTPTKKRVQNSKKTDHNDVDKSAVSNGKK</sequence>
<dbReference type="PROSITE" id="PS50081">
    <property type="entry name" value="ZF_DAG_PE_2"/>
    <property type="match status" value="1"/>
</dbReference>
<dbReference type="AlphaFoldDB" id="A0AAD4MLE1"/>
<protein>
    <submittedName>
        <fullName evidence="10">RasGEF domain-containing protein</fullName>
    </submittedName>
</protein>
<dbReference type="Pfam" id="PF13202">
    <property type="entry name" value="EF-hand_5"/>
    <property type="match status" value="2"/>
</dbReference>
<feature type="region of interest" description="Disordered" evidence="6">
    <location>
        <begin position="551"/>
        <end position="606"/>
    </location>
</feature>
<feature type="compositionally biased region" description="Basic residues" evidence="6">
    <location>
        <begin position="573"/>
        <end position="583"/>
    </location>
</feature>
<dbReference type="InterPro" id="IPR023578">
    <property type="entry name" value="Ras_GEF_dom_sf"/>
</dbReference>
<feature type="domain" description="Phorbol-ester/DAG-type" evidence="8">
    <location>
        <begin position="473"/>
        <end position="523"/>
    </location>
</feature>
<dbReference type="GO" id="GO:0005886">
    <property type="term" value="C:plasma membrane"/>
    <property type="evidence" value="ECO:0007669"/>
    <property type="project" value="TreeGrafter"/>
</dbReference>
<dbReference type="SUPFAM" id="SSF57889">
    <property type="entry name" value="Cysteine-rich domain"/>
    <property type="match status" value="1"/>
</dbReference>
<feature type="compositionally biased region" description="Basic and acidic residues" evidence="6">
    <location>
        <begin position="744"/>
        <end position="753"/>
    </location>
</feature>
<evidence type="ECO:0000256" key="3">
    <source>
        <dbReference type="ARBA" id="ARBA00022833"/>
    </source>
</evidence>
<proteinExistence type="predicted"/>